<evidence type="ECO:0000313" key="4">
    <source>
        <dbReference type="Proteomes" id="UP000184330"/>
    </source>
</evidence>
<sequence>MQFSKLIAILPLLLAGVFSMPVVSRGTDVAPETDSGYESFHLPFLQVSRADPGPSHFHYDEQGAEAATQKRTDAHGSYIFTFDYHVIPKKRLVDQEADAAYGRNIIQIVRLKANSSNDHFHYIDAEAQQKRAEQTGRIRQQGTSFVSQDQPNNVGSPLRVVLQSQPSHFPLFQ</sequence>
<dbReference type="EMBL" id="FJOG01000013">
    <property type="protein sequence ID" value="CZR59237.1"/>
    <property type="molecule type" value="Genomic_DNA"/>
</dbReference>
<evidence type="ECO:0000313" key="3">
    <source>
        <dbReference type="EMBL" id="CZR59237.1"/>
    </source>
</evidence>
<reference evidence="3 4" key="1">
    <citation type="submission" date="2016-03" db="EMBL/GenBank/DDBJ databases">
        <authorList>
            <person name="Ploux O."/>
        </authorList>
    </citation>
    <scope>NUCLEOTIDE SEQUENCE [LARGE SCALE GENOMIC DNA]</scope>
    <source>
        <strain evidence="3 4">UAMH 11012</strain>
    </source>
</reference>
<evidence type="ECO:0000256" key="2">
    <source>
        <dbReference type="SAM" id="SignalP"/>
    </source>
</evidence>
<proteinExistence type="predicted"/>
<keyword evidence="4" id="KW-1185">Reference proteome</keyword>
<dbReference type="AlphaFoldDB" id="A0A1L7X2J6"/>
<keyword evidence="2" id="KW-0732">Signal</keyword>
<feature type="chain" id="PRO_5012656863" evidence="2">
    <location>
        <begin position="20"/>
        <end position="173"/>
    </location>
</feature>
<gene>
    <name evidence="3" type="ORF">PAC_09129</name>
</gene>
<name>A0A1L7X2J6_9HELO</name>
<feature type="signal peptide" evidence="2">
    <location>
        <begin position="1"/>
        <end position="19"/>
    </location>
</feature>
<dbReference type="OrthoDB" id="10536992at2759"/>
<dbReference type="Proteomes" id="UP000184330">
    <property type="component" value="Unassembled WGS sequence"/>
</dbReference>
<organism evidence="3 4">
    <name type="scientific">Phialocephala subalpina</name>
    <dbReference type="NCBI Taxonomy" id="576137"/>
    <lineage>
        <taxon>Eukaryota</taxon>
        <taxon>Fungi</taxon>
        <taxon>Dikarya</taxon>
        <taxon>Ascomycota</taxon>
        <taxon>Pezizomycotina</taxon>
        <taxon>Leotiomycetes</taxon>
        <taxon>Helotiales</taxon>
        <taxon>Mollisiaceae</taxon>
        <taxon>Phialocephala</taxon>
        <taxon>Phialocephala fortinii species complex</taxon>
    </lineage>
</organism>
<accession>A0A1L7X2J6</accession>
<evidence type="ECO:0000256" key="1">
    <source>
        <dbReference type="SAM" id="MobiDB-lite"/>
    </source>
</evidence>
<feature type="compositionally biased region" description="Polar residues" evidence="1">
    <location>
        <begin position="137"/>
        <end position="152"/>
    </location>
</feature>
<feature type="region of interest" description="Disordered" evidence="1">
    <location>
        <begin position="131"/>
        <end position="152"/>
    </location>
</feature>
<protein>
    <submittedName>
        <fullName evidence="3">Uncharacterized protein</fullName>
    </submittedName>
</protein>